<accession>A0ABN7UWH6</accession>
<keyword evidence="2" id="KW-1185">Reference proteome</keyword>
<dbReference type="Proteomes" id="UP000789901">
    <property type="component" value="Unassembled WGS sequence"/>
</dbReference>
<protein>
    <submittedName>
        <fullName evidence="1">7148_t:CDS:1</fullName>
    </submittedName>
</protein>
<proteinExistence type="predicted"/>
<name>A0ABN7UWH6_GIGMA</name>
<organism evidence="1 2">
    <name type="scientific">Gigaspora margarita</name>
    <dbReference type="NCBI Taxonomy" id="4874"/>
    <lineage>
        <taxon>Eukaryota</taxon>
        <taxon>Fungi</taxon>
        <taxon>Fungi incertae sedis</taxon>
        <taxon>Mucoromycota</taxon>
        <taxon>Glomeromycotina</taxon>
        <taxon>Glomeromycetes</taxon>
        <taxon>Diversisporales</taxon>
        <taxon>Gigasporaceae</taxon>
        <taxon>Gigaspora</taxon>
    </lineage>
</organism>
<sequence>DNWHDLDTCWSRRFLQEAKNILDPTSFEILKRKDTKQNRGNEKKDKTELEILSKIPPSIHYPKLDKSTTTTSSRSARTPFRVESWTSFIERVPNEEDVRGALKNNILDNLNIISTSKTTDRGIQENFERRQHLKTLWVLNINDEESLDERYEKDLRKKKTVKSLLQILA</sequence>
<evidence type="ECO:0000313" key="2">
    <source>
        <dbReference type="Proteomes" id="UP000789901"/>
    </source>
</evidence>
<comment type="caution">
    <text evidence="1">The sequence shown here is derived from an EMBL/GenBank/DDBJ whole genome shotgun (WGS) entry which is preliminary data.</text>
</comment>
<evidence type="ECO:0000313" key="1">
    <source>
        <dbReference type="EMBL" id="CAG8691320.1"/>
    </source>
</evidence>
<feature type="non-terminal residue" evidence="1">
    <location>
        <position position="1"/>
    </location>
</feature>
<reference evidence="1 2" key="1">
    <citation type="submission" date="2021-06" db="EMBL/GenBank/DDBJ databases">
        <authorList>
            <person name="Kallberg Y."/>
            <person name="Tangrot J."/>
            <person name="Rosling A."/>
        </authorList>
    </citation>
    <scope>NUCLEOTIDE SEQUENCE [LARGE SCALE GENOMIC DNA]</scope>
    <source>
        <strain evidence="1 2">120-4 pot B 10/14</strain>
    </source>
</reference>
<gene>
    <name evidence="1" type="ORF">GMARGA_LOCUS11534</name>
</gene>
<dbReference type="EMBL" id="CAJVQB010006772">
    <property type="protein sequence ID" value="CAG8691320.1"/>
    <property type="molecule type" value="Genomic_DNA"/>
</dbReference>